<dbReference type="InterPro" id="IPR017279">
    <property type="entry name" value="Tol-interleuk_rcpt_adapt_Tirap"/>
</dbReference>
<organism evidence="3 4">
    <name type="scientific">Parambassis ranga</name>
    <name type="common">Indian glassy fish</name>
    <dbReference type="NCBI Taxonomy" id="210632"/>
    <lineage>
        <taxon>Eukaryota</taxon>
        <taxon>Metazoa</taxon>
        <taxon>Chordata</taxon>
        <taxon>Craniata</taxon>
        <taxon>Vertebrata</taxon>
        <taxon>Euteleostomi</taxon>
        <taxon>Actinopterygii</taxon>
        <taxon>Neopterygii</taxon>
        <taxon>Teleostei</taxon>
        <taxon>Neoteleostei</taxon>
        <taxon>Acanthomorphata</taxon>
        <taxon>Ovalentaria</taxon>
        <taxon>Ambassidae</taxon>
        <taxon>Parambassis</taxon>
    </lineage>
</organism>
<dbReference type="Pfam" id="PF13676">
    <property type="entry name" value="TIR_2"/>
    <property type="match status" value="1"/>
</dbReference>
<evidence type="ECO:0000313" key="3">
    <source>
        <dbReference type="Proteomes" id="UP000515145"/>
    </source>
</evidence>
<name>A0A6P7JK57_9TELE</name>
<dbReference type="RefSeq" id="XP_028275996.1">
    <property type="nucleotide sequence ID" value="XM_028420195.1"/>
</dbReference>
<evidence type="ECO:0000256" key="1">
    <source>
        <dbReference type="SAM" id="MobiDB-lite"/>
    </source>
</evidence>
<dbReference type="PROSITE" id="PS50104">
    <property type="entry name" value="TIR"/>
    <property type="match status" value="1"/>
</dbReference>
<feature type="region of interest" description="Disordered" evidence="1">
    <location>
        <begin position="24"/>
        <end position="57"/>
    </location>
</feature>
<dbReference type="InParanoid" id="A0A6P7JK57"/>
<feature type="compositionally biased region" description="Low complexity" evidence="1">
    <location>
        <begin position="29"/>
        <end position="54"/>
    </location>
</feature>
<dbReference type="PANTHER" id="PTHR22662:SF0">
    <property type="entry name" value="TOLL_INTERLEUKIN-1 RECEPTOR DOMAIN-CONTAINING ADAPTER PROTEIN"/>
    <property type="match status" value="1"/>
</dbReference>
<dbReference type="Gene3D" id="3.40.50.10140">
    <property type="entry name" value="Toll/interleukin-1 receptor homology (TIR) domain"/>
    <property type="match status" value="1"/>
</dbReference>
<keyword evidence="4" id="KW-0675">Receptor</keyword>
<dbReference type="GeneID" id="114445242"/>
<dbReference type="GO" id="GO:0043123">
    <property type="term" value="P:positive regulation of canonical NF-kappaB signal transduction"/>
    <property type="evidence" value="ECO:0007669"/>
    <property type="project" value="TreeGrafter"/>
</dbReference>
<evidence type="ECO:0000313" key="4">
    <source>
        <dbReference type="RefSeq" id="XP_028275996.1"/>
    </source>
</evidence>
<accession>A0A6P7JK57</accession>
<evidence type="ECO:0000259" key="2">
    <source>
        <dbReference type="PROSITE" id="PS50104"/>
    </source>
</evidence>
<dbReference type="GO" id="GO:0035663">
    <property type="term" value="F:Toll-like receptor 2 binding"/>
    <property type="evidence" value="ECO:0007669"/>
    <property type="project" value="TreeGrafter"/>
</dbReference>
<protein>
    <submittedName>
        <fullName evidence="4">Toll/interleukin-1 receptor domain-containing adapter protein</fullName>
    </submittedName>
</protein>
<reference evidence="4" key="1">
    <citation type="submission" date="2025-08" db="UniProtKB">
        <authorList>
            <consortium name="RefSeq"/>
        </authorList>
    </citation>
    <scope>IDENTIFICATION</scope>
</reference>
<feature type="domain" description="TIR" evidence="2">
    <location>
        <begin position="69"/>
        <end position="206"/>
    </location>
</feature>
<dbReference type="CTD" id="114609"/>
<dbReference type="GO" id="GO:0035662">
    <property type="term" value="F:Toll-like receptor 4 binding"/>
    <property type="evidence" value="ECO:0007669"/>
    <property type="project" value="TreeGrafter"/>
</dbReference>
<dbReference type="InterPro" id="IPR035897">
    <property type="entry name" value="Toll_tir_struct_dom_sf"/>
</dbReference>
<dbReference type="InterPro" id="IPR000157">
    <property type="entry name" value="TIR_dom"/>
</dbReference>
<dbReference type="SMART" id="SM00255">
    <property type="entry name" value="TIR"/>
    <property type="match status" value="1"/>
</dbReference>
<dbReference type="AlphaFoldDB" id="A0A6P7JK57"/>
<gene>
    <name evidence="4" type="primary">tirap</name>
</gene>
<dbReference type="GO" id="GO:0032760">
    <property type="term" value="P:positive regulation of tumor necrosis factor production"/>
    <property type="evidence" value="ECO:0007669"/>
    <property type="project" value="TreeGrafter"/>
</dbReference>
<dbReference type="GO" id="GO:0005886">
    <property type="term" value="C:plasma membrane"/>
    <property type="evidence" value="ECO:0007669"/>
    <property type="project" value="TreeGrafter"/>
</dbReference>
<dbReference type="SUPFAM" id="SSF52200">
    <property type="entry name" value="Toll/Interleukin receptor TIR domain"/>
    <property type="match status" value="1"/>
</dbReference>
<dbReference type="GO" id="GO:0034142">
    <property type="term" value="P:toll-like receptor 4 signaling pathway"/>
    <property type="evidence" value="ECO:0007669"/>
    <property type="project" value="TreeGrafter"/>
</dbReference>
<dbReference type="Proteomes" id="UP000515145">
    <property type="component" value="Chromosome 13"/>
</dbReference>
<dbReference type="PANTHER" id="PTHR22662">
    <property type="entry name" value="TIRAP"/>
    <property type="match status" value="1"/>
</dbReference>
<dbReference type="GO" id="GO:0005737">
    <property type="term" value="C:cytoplasm"/>
    <property type="evidence" value="ECO:0007669"/>
    <property type="project" value="TreeGrafter"/>
</dbReference>
<proteinExistence type="predicted"/>
<dbReference type="GO" id="GO:2000343">
    <property type="term" value="P:positive regulation of chemokine (C-X-C motif) ligand 2 production"/>
    <property type="evidence" value="ECO:0007669"/>
    <property type="project" value="TreeGrafter"/>
</dbReference>
<keyword evidence="3" id="KW-1185">Reference proteome</keyword>
<dbReference type="OrthoDB" id="9424455at2759"/>
<sequence length="223" mass="25034">MYGWFQKFFKSRVALPAQHEQEAGVTKHLTPSASRASSPLSSTSLSLSSSSGSSPQQRFVLNSDVRWEKKYDVFVCHSDTDSDIEEATCLVSFLEASPCCLRCFLWQRDASPGAAVFSEVCQAVQDSHLRVLLITPSFLQDDRCNYMMQQALAEGPMSNRLIPLIQNLHHSQYPLELKYCYYIDLSKNPNGYTLVNTTVLHYLEALTKKEMIHGCSMDGSSSD</sequence>